<organism evidence="7 8">
    <name type="scientific">Thalassobacterium maritimum</name>
    <dbReference type="NCBI Taxonomy" id="3041265"/>
    <lineage>
        <taxon>Bacteria</taxon>
        <taxon>Pseudomonadati</taxon>
        <taxon>Verrucomicrobiota</taxon>
        <taxon>Opitutia</taxon>
        <taxon>Puniceicoccales</taxon>
        <taxon>Coraliomargaritaceae</taxon>
        <taxon>Thalassobacterium</taxon>
    </lineage>
</organism>
<evidence type="ECO:0000256" key="1">
    <source>
        <dbReference type="ARBA" id="ARBA00004141"/>
    </source>
</evidence>
<protein>
    <submittedName>
        <fullName evidence="7">DUF4870 domain-containing protein</fullName>
    </submittedName>
</protein>
<comment type="caution">
    <text evidence="7">The sequence shown here is derived from an EMBL/GenBank/DDBJ whole genome shotgun (WGS) entry which is preliminary data.</text>
</comment>
<evidence type="ECO:0000256" key="4">
    <source>
        <dbReference type="ARBA" id="ARBA00023136"/>
    </source>
</evidence>
<evidence type="ECO:0000256" key="2">
    <source>
        <dbReference type="ARBA" id="ARBA00022692"/>
    </source>
</evidence>
<keyword evidence="3 6" id="KW-1133">Transmembrane helix</keyword>
<keyword evidence="2 6" id="KW-0812">Transmembrane</keyword>
<name>A0ABU1AVF4_9BACT</name>
<dbReference type="Proteomes" id="UP001225316">
    <property type="component" value="Unassembled WGS sequence"/>
</dbReference>
<feature type="compositionally biased region" description="Basic and acidic residues" evidence="5">
    <location>
        <begin position="1"/>
        <end position="14"/>
    </location>
</feature>
<keyword evidence="4 6" id="KW-0472">Membrane</keyword>
<accession>A0ABU1AVF4</accession>
<reference evidence="7 8" key="1">
    <citation type="submission" date="2023-04" db="EMBL/GenBank/DDBJ databases">
        <title>A novel bacteria isolated from coastal sediment.</title>
        <authorList>
            <person name="Liu X.-J."/>
            <person name="Du Z.-J."/>
        </authorList>
    </citation>
    <scope>NUCLEOTIDE SEQUENCE [LARGE SCALE GENOMIC DNA]</scope>
    <source>
        <strain evidence="7 8">SDUM461003</strain>
    </source>
</reference>
<evidence type="ECO:0000313" key="7">
    <source>
        <dbReference type="EMBL" id="MDQ8208136.1"/>
    </source>
</evidence>
<feature type="compositionally biased region" description="Low complexity" evidence="5">
    <location>
        <begin position="27"/>
        <end position="41"/>
    </location>
</feature>
<feature type="transmembrane region" description="Helical" evidence="6">
    <location>
        <begin position="54"/>
        <end position="77"/>
    </location>
</feature>
<evidence type="ECO:0000256" key="5">
    <source>
        <dbReference type="SAM" id="MobiDB-lite"/>
    </source>
</evidence>
<gene>
    <name evidence="7" type="ORF">QEH52_11495</name>
</gene>
<evidence type="ECO:0000313" key="8">
    <source>
        <dbReference type="Proteomes" id="UP001225316"/>
    </source>
</evidence>
<dbReference type="EMBL" id="JARXHW010000025">
    <property type="protein sequence ID" value="MDQ8208136.1"/>
    <property type="molecule type" value="Genomic_DNA"/>
</dbReference>
<dbReference type="Pfam" id="PF09685">
    <property type="entry name" value="MamF_MmsF"/>
    <property type="match status" value="1"/>
</dbReference>
<evidence type="ECO:0000256" key="3">
    <source>
        <dbReference type="ARBA" id="ARBA00022989"/>
    </source>
</evidence>
<feature type="transmembrane region" description="Helical" evidence="6">
    <location>
        <begin position="97"/>
        <end position="130"/>
    </location>
</feature>
<keyword evidence="8" id="KW-1185">Reference proteome</keyword>
<comment type="subcellular location">
    <subcellularLocation>
        <location evidence="1">Membrane</location>
        <topology evidence="1">Multi-pass membrane protein</topology>
    </subcellularLocation>
</comment>
<dbReference type="InterPro" id="IPR019109">
    <property type="entry name" value="MamF_MmsF"/>
</dbReference>
<feature type="region of interest" description="Disordered" evidence="5">
    <location>
        <begin position="1"/>
        <end position="41"/>
    </location>
</feature>
<dbReference type="RefSeq" id="WP_308950595.1">
    <property type="nucleotide sequence ID" value="NZ_JARXHW010000025.1"/>
</dbReference>
<evidence type="ECO:0000256" key="6">
    <source>
        <dbReference type="SAM" id="Phobius"/>
    </source>
</evidence>
<sequence length="154" mass="16828">MSIENHSEPDHESPIEIIDDTNDMHSGPEPSHPSAASAANTPAGDKTMAMLCHLLSFCLFILPAFGNIIGPLILWLVKREQDPFVDDTGKEVLNFQISVTIYGLICFLLVFAFGLGVILGMILSVAMVVYTIIGAVKASEGVLYRYPCTIRFLK</sequence>
<proteinExistence type="predicted"/>